<evidence type="ECO:0000256" key="4">
    <source>
        <dbReference type="ARBA" id="ARBA00022785"/>
    </source>
</evidence>
<keyword evidence="1 9" id="KW-0004">4Fe-4S</keyword>
<proteinExistence type="inferred from homology"/>
<dbReference type="HAMAP" id="MF_00917">
    <property type="entry name" value="QueE"/>
    <property type="match status" value="1"/>
</dbReference>
<feature type="binding site" evidence="9">
    <location>
        <position position="92"/>
    </location>
    <ligand>
        <name>S-adenosyl-L-methionine</name>
        <dbReference type="ChEBI" id="CHEBI:59789"/>
    </ligand>
</feature>
<evidence type="ECO:0000256" key="1">
    <source>
        <dbReference type="ARBA" id="ARBA00022485"/>
    </source>
</evidence>
<comment type="cofactor">
    <cofactor evidence="9">
        <name>[4Fe-4S] cluster</name>
        <dbReference type="ChEBI" id="CHEBI:49883"/>
    </cofactor>
    <text evidence="9">Binds 1 [4Fe-4S] cluster. The cluster is coordinated with 3 cysteines and an exchangeable S-adenosyl-L-methionine.</text>
</comment>
<evidence type="ECO:0000256" key="7">
    <source>
        <dbReference type="ARBA" id="ARBA00023014"/>
    </source>
</evidence>
<dbReference type="InterPro" id="IPR013785">
    <property type="entry name" value="Aldolase_TIM"/>
</dbReference>
<organism evidence="11 12">
    <name type="scientific">Candidatus Kinetoplastidibacterium desouzai TCC079E</name>
    <dbReference type="NCBI Taxonomy" id="1208919"/>
    <lineage>
        <taxon>Bacteria</taxon>
        <taxon>Pseudomonadati</taxon>
        <taxon>Pseudomonadota</taxon>
        <taxon>Betaproteobacteria</taxon>
        <taxon>Candidatus Kinetoplastidibacterium</taxon>
    </lineage>
</organism>
<dbReference type="EC" id="4.3.99.3" evidence="9"/>
<dbReference type="GO" id="GO:1904047">
    <property type="term" value="F:S-adenosyl-L-methionine binding"/>
    <property type="evidence" value="ECO:0007669"/>
    <property type="project" value="UniProtKB-UniRule"/>
</dbReference>
<keyword evidence="8 9" id="KW-0456">Lyase</keyword>
<feature type="binding site" evidence="9">
    <location>
        <begin position="173"/>
        <end position="176"/>
    </location>
    <ligand>
        <name>S-adenosyl-L-methionine</name>
        <dbReference type="ChEBI" id="CHEBI:59789"/>
    </ligand>
</feature>
<feature type="binding site" evidence="9">
    <location>
        <begin position="48"/>
        <end position="50"/>
    </location>
    <ligand>
        <name>S-adenosyl-L-methionine</name>
        <dbReference type="ChEBI" id="CHEBI:59789"/>
    </ligand>
</feature>
<feature type="binding site" evidence="9">
    <location>
        <position position="27"/>
    </location>
    <ligand>
        <name>substrate</name>
    </ligand>
</feature>
<dbReference type="Proteomes" id="UP000011547">
    <property type="component" value="Chromosome"/>
</dbReference>
<dbReference type="PANTHER" id="PTHR42836">
    <property type="entry name" value="7-CARBOXY-7-DEAZAGUANINE SYNTHASE"/>
    <property type="match status" value="1"/>
</dbReference>
<feature type="binding site" evidence="9">
    <location>
        <position position="210"/>
    </location>
    <ligand>
        <name>substrate</name>
    </ligand>
</feature>
<dbReference type="InterPro" id="IPR007197">
    <property type="entry name" value="rSAM"/>
</dbReference>
<reference evidence="11 12" key="1">
    <citation type="journal article" date="2013" name="Genome Biol. Evol.">
        <title>Genome evolution and phylogenomic analysis of candidatus kinetoplastibacterium, the betaproteobacterial endosymbionts of strigomonas and angomonas.</title>
        <authorList>
            <person name="Alves J.M."/>
            <person name="Serrano M.G."/>
            <person name="Maia da Silva F."/>
            <person name="Voegtly L.J."/>
            <person name="Matveyev A.V."/>
            <person name="Teixeira M.M."/>
            <person name="Camargo E.P."/>
            <person name="Buck G.A."/>
        </authorList>
    </citation>
    <scope>NUCLEOTIDE SEQUENCE [LARGE SCALE GENOMIC DNA]</scope>
    <source>
        <strain evidence="11 12">TCC079E</strain>
    </source>
</reference>
<dbReference type="SFLD" id="SFLDS00029">
    <property type="entry name" value="Radical_SAM"/>
    <property type="match status" value="1"/>
</dbReference>
<evidence type="ECO:0000256" key="8">
    <source>
        <dbReference type="ARBA" id="ARBA00023239"/>
    </source>
</evidence>
<keyword evidence="12" id="KW-1185">Reference proteome</keyword>
<comment type="cofactor">
    <cofactor evidence="9">
        <name>S-adenosyl-L-methionine</name>
        <dbReference type="ChEBI" id="CHEBI:59789"/>
    </cofactor>
    <text evidence="9">Binds 1 S-adenosyl-L-methionine per subunit.</text>
</comment>
<comment type="catalytic activity">
    <reaction evidence="9">
        <text>6-carboxy-5,6,7,8-tetrahydropterin + H(+) = 7-carboxy-7-carbaguanine + NH4(+)</text>
        <dbReference type="Rhea" id="RHEA:27974"/>
        <dbReference type="ChEBI" id="CHEBI:15378"/>
        <dbReference type="ChEBI" id="CHEBI:28938"/>
        <dbReference type="ChEBI" id="CHEBI:61032"/>
        <dbReference type="ChEBI" id="CHEBI:61036"/>
        <dbReference type="EC" id="4.3.99.3"/>
    </reaction>
</comment>
<evidence type="ECO:0000313" key="11">
    <source>
        <dbReference type="EMBL" id="AGF46814.1"/>
    </source>
</evidence>
<comment type="subunit">
    <text evidence="9">Homodimer.</text>
</comment>
<dbReference type="Pfam" id="PF04055">
    <property type="entry name" value="Radical_SAM"/>
    <property type="match status" value="1"/>
</dbReference>
<dbReference type="InterPro" id="IPR024924">
    <property type="entry name" value="7-CO-7-deazaguanine_synth-like"/>
</dbReference>
<evidence type="ECO:0000256" key="2">
    <source>
        <dbReference type="ARBA" id="ARBA00022691"/>
    </source>
</evidence>
<keyword evidence="5 9" id="KW-0460">Magnesium</keyword>
<comment type="cofactor">
    <cofactor evidence="9">
        <name>Mg(2+)</name>
        <dbReference type="ChEBI" id="CHEBI:18420"/>
    </cofactor>
</comment>
<feature type="binding site" evidence="9">
    <location>
        <begin position="12"/>
        <end position="14"/>
    </location>
    <ligand>
        <name>substrate</name>
    </ligand>
</feature>
<dbReference type="RefSeq" id="WP_015396225.1">
    <property type="nucleotide sequence ID" value="NC_020294.1"/>
</dbReference>
<dbReference type="HOGENOM" id="CLU_066739_0_1_4"/>
<dbReference type="STRING" id="1208919.CDSE_0499"/>
<evidence type="ECO:0000313" key="12">
    <source>
        <dbReference type="Proteomes" id="UP000011547"/>
    </source>
</evidence>
<dbReference type="AlphaFoldDB" id="M1LU49"/>
<comment type="function">
    <text evidence="9">Catalyzes the complex heterocyclic radical-mediated conversion of 6-carboxy-5,6,7,8-tetrahydropterin (CPH4) to 7-carboxy-7-deazaguanine (CDG), a step common to the biosynthetic pathways of all 7-deazapurine-containing compounds.</text>
</comment>
<feature type="binding site" evidence="9">
    <location>
        <position position="31"/>
    </location>
    <ligand>
        <name>[4Fe-4S] cluster</name>
        <dbReference type="ChEBI" id="CHEBI:49883"/>
        <note>4Fe-4S-S-AdoMet</note>
    </ligand>
</feature>
<dbReference type="GO" id="GO:0051539">
    <property type="term" value="F:4 iron, 4 sulfur cluster binding"/>
    <property type="evidence" value="ECO:0007669"/>
    <property type="project" value="UniProtKB-UniRule"/>
</dbReference>
<dbReference type="CDD" id="cd01335">
    <property type="entry name" value="Radical_SAM"/>
    <property type="match status" value="1"/>
</dbReference>
<dbReference type="SFLD" id="SFLDF00376">
    <property type="entry name" value="7-carboxy-7-deazaguanine_synth"/>
    <property type="match status" value="1"/>
</dbReference>
<sequence length="210" mass="23807">MSYSVKEIFKSLQGEGFHTGRVAIFCRFSGCNLWNGKEYSKSSALCKFCDTDFVGTDGINGGKFKSADSLAQKILEEWGDGRDNRYVILTGGEPLLQVDIFLIEALHKINFTVAIETNGTIVPPNGIDWVCVSPKGSSNIILKEGNELKLVYPQLEIDPSIFLRWNFQYFFLQPLDDYNVKFNTKLTVDYCINNPKWRLSLQTHKYIGIP</sequence>
<feature type="domain" description="Radical SAM core" evidence="10">
    <location>
        <begin position="18"/>
        <end position="210"/>
    </location>
</feature>
<dbReference type="PANTHER" id="PTHR42836:SF1">
    <property type="entry name" value="7-CARBOXY-7-DEAZAGUANINE SYNTHASE"/>
    <property type="match status" value="1"/>
</dbReference>
<feature type="binding site" evidence="9">
    <location>
        <position position="90"/>
    </location>
    <ligand>
        <name>substrate</name>
    </ligand>
</feature>
<keyword evidence="2 9" id="KW-0949">S-adenosyl-L-methionine</keyword>
<feature type="binding site" evidence="9">
    <location>
        <begin position="133"/>
        <end position="135"/>
    </location>
    <ligand>
        <name>S-adenosyl-L-methionine</name>
        <dbReference type="ChEBI" id="CHEBI:59789"/>
    </ligand>
</feature>
<dbReference type="KEGG" id="kde:CDSE_0499"/>
<name>M1LU49_9PROT</name>
<keyword evidence="6 9" id="KW-0408">Iron</keyword>
<evidence type="ECO:0000256" key="5">
    <source>
        <dbReference type="ARBA" id="ARBA00022842"/>
    </source>
</evidence>
<dbReference type="NCBIfam" id="TIGR04508">
    <property type="entry name" value="queE_Cx14CxxC"/>
    <property type="match status" value="1"/>
</dbReference>
<keyword evidence="7 9" id="KW-0411">Iron-sulfur</keyword>
<dbReference type="PROSITE" id="PS51918">
    <property type="entry name" value="RADICAL_SAM"/>
    <property type="match status" value="1"/>
</dbReference>
<gene>
    <name evidence="9" type="primary">queE</name>
    <name evidence="11" type="ORF">CDSE_0499</name>
</gene>
<dbReference type="GO" id="GO:0000287">
    <property type="term" value="F:magnesium ion binding"/>
    <property type="evidence" value="ECO:0007669"/>
    <property type="project" value="UniProtKB-UniRule"/>
</dbReference>
<evidence type="ECO:0000256" key="3">
    <source>
        <dbReference type="ARBA" id="ARBA00022723"/>
    </source>
</evidence>
<evidence type="ECO:0000259" key="10">
    <source>
        <dbReference type="PROSITE" id="PS51918"/>
    </source>
</evidence>
<dbReference type="PATRIC" id="fig|1208919.3.peg.252"/>
<dbReference type="GO" id="GO:0016840">
    <property type="term" value="F:carbon-nitrogen lyase activity"/>
    <property type="evidence" value="ECO:0007669"/>
    <property type="project" value="UniProtKB-UniRule"/>
</dbReference>
<feature type="binding site" evidence="9">
    <location>
        <position position="49"/>
    </location>
    <ligand>
        <name>[4Fe-4S] cluster</name>
        <dbReference type="ChEBI" id="CHEBI:49883"/>
        <note>4Fe-4S-S-AdoMet</note>
    </ligand>
</feature>
<dbReference type="eggNOG" id="COG0602">
    <property type="taxonomic scope" value="Bacteria"/>
</dbReference>
<comment type="pathway">
    <text evidence="9">Purine metabolism; 7-cyano-7-deazaguanine biosynthesis.</text>
</comment>
<dbReference type="UniPathway" id="UPA00391"/>
<accession>M1LU49</accession>
<comment type="similarity">
    <text evidence="9">Belongs to the radical SAM superfamily. 7-carboxy-7-deazaguanine synthase family.</text>
</comment>
<keyword evidence="4 9" id="KW-0671">Queuosine biosynthesis</keyword>
<feature type="binding site" evidence="9">
    <location>
        <position position="46"/>
    </location>
    <ligand>
        <name>[4Fe-4S] cluster</name>
        <dbReference type="ChEBI" id="CHEBI:49883"/>
        <note>4Fe-4S-S-AdoMet</note>
    </ligand>
</feature>
<evidence type="ECO:0000256" key="9">
    <source>
        <dbReference type="HAMAP-Rule" id="MF_00917"/>
    </source>
</evidence>
<dbReference type="EMBL" id="CP003803">
    <property type="protein sequence ID" value="AGF46814.1"/>
    <property type="molecule type" value="Genomic_DNA"/>
</dbReference>
<dbReference type="GO" id="GO:0008616">
    <property type="term" value="P:tRNA queuosine(34) biosynthetic process"/>
    <property type="evidence" value="ECO:0007669"/>
    <property type="project" value="UniProtKB-UniRule"/>
</dbReference>
<dbReference type="Gene3D" id="3.20.20.70">
    <property type="entry name" value="Aldolase class I"/>
    <property type="match status" value="1"/>
</dbReference>
<dbReference type="InterPro" id="IPR030977">
    <property type="entry name" value="QueE_Cx14CxxC"/>
</dbReference>
<dbReference type="InterPro" id="IPR058240">
    <property type="entry name" value="rSAM_sf"/>
</dbReference>
<dbReference type="OrthoDB" id="9792276at2"/>
<dbReference type="PIRSF" id="PIRSF000370">
    <property type="entry name" value="QueE"/>
    <property type="match status" value="1"/>
</dbReference>
<dbReference type="SUPFAM" id="SSF102114">
    <property type="entry name" value="Radical SAM enzymes"/>
    <property type="match status" value="1"/>
</dbReference>
<protein>
    <recommendedName>
        <fullName evidence="9">7-carboxy-7-deazaguanine synthase</fullName>
        <shortName evidence="9">CDG synthase</shortName>
        <ecNumber evidence="9">4.3.99.3</ecNumber>
    </recommendedName>
    <alternativeName>
        <fullName evidence="9">Queuosine biosynthesis protein QueE</fullName>
    </alternativeName>
</protein>
<keyword evidence="3 9" id="KW-0479">Metal-binding</keyword>
<evidence type="ECO:0000256" key="6">
    <source>
        <dbReference type="ARBA" id="ARBA00023004"/>
    </source>
</evidence>
<feature type="binding site" evidence="9">
    <location>
        <position position="51"/>
    </location>
    <ligand>
        <name>Mg(2+)</name>
        <dbReference type="ChEBI" id="CHEBI:18420"/>
    </ligand>
</feature>